<feature type="domain" description="Major facilitator superfamily (MFS) profile" evidence="10">
    <location>
        <begin position="168"/>
        <end position="605"/>
    </location>
</feature>
<evidence type="ECO:0000256" key="9">
    <source>
        <dbReference type="SAM" id="Phobius"/>
    </source>
</evidence>
<feature type="transmembrane region" description="Helical" evidence="9">
    <location>
        <begin position="208"/>
        <end position="227"/>
    </location>
</feature>
<feature type="transmembrane region" description="Helical" evidence="9">
    <location>
        <begin position="419"/>
        <end position="444"/>
    </location>
</feature>
<dbReference type="PRINTS" id="PR00171">
    <property type="entry name" value="SUGRTRNSPORT"/>
</dbReference>
<dbReference type="InterPro" id="IPR036259">
    <property type="entry name" value="MFS_trans_sf"/>
</dbReference>
<sequence length="635" mass="70020">MSQITWVAINHLQLISVSNGNDDDLMSAEPLNMPFPRHEREFWQLVPKSNPIPVCWLVRLKTYRSRLLIAPLASEKAICACAPRGSAYSTRFSIKPGLELLRDAPSLPLRTMATRTPSLDEKKGSEVFDEHSPQKAELALVSDEERDRAIAANPIDPRSWRSIQLYLICIVAYCNSGSTGLDGTLFGGINAMDHFHSFIGAGKVGSEIGIVITMYPIGQIVGCLFAAPVMDRFGRKGGMLCGSLIVLIGTLLLTAAQNKGMFMAGRLLSGTGVAVAANAAPSYVTEMSPPQWRGRMGGMYNSWYYVGAILITGIMVASGQINSGWQWRLPVLFQALPSGIVFAFAWFIPESPRWLVRVGREEQARAILTKYHGNGDPNSPLVEFEMQEIKTMCELDKSDQVWWDMRPLFRTAADRYRSYMCLGMATFGQLSGNGLITYFFVVLLQNAGITSAKSQLILNFVMSVVSFGGACTGVSLLDKVGRRPLLMFSTTVGAICLAVVSACTARYEDSKAIAQTGVAFIFLFNVLFSLGFTPLQPLYPAECLTFQTRAKGMAMTTLVLNLASLFNTYAIPVALEKIGWKTYLIFVAWDIFETICIYFFAVETKQKTLEEMAEIFEAPNPVKASLKRTSKEDHA</sequence>
<evidence type="ECO:0000256" key="6">
    <source>
        <dbReference type="ARBA" id="ARBA00023136"/>
    </source>
</evidence>
<evidence type="ECO:0000256" key="3">
    <source>
        <dbReference type="ARBA" id="ARBA00022448"/>
    </source>
</evidence>
<feature type="transmembrane region" description="Helical" evidence="9">
    <location>
        <begin position="583"/>
        <end position="602"/>
    </location>
</feature>
<dbReference type="InterPro" id="IPR005828">
    <property type="entry name" value="MFS_sugar_transport-like"/>
</dbReference>
<evidence type="ECO:0000256" key="2">
    <source>
        <dbReference type="ARBA" id="ARBA00010992"/>
    </source>
</evidence>
<dbReference type="PROSITE" id="PS00216">
    <property type="entry name" value="SUGAR_TRANSPORT_1"/>
    <property type="match status" value="1"/>
</dbReference>
<evidence type="ECO:0000256" key="7">
    <source>
        <dbReference type="ARBA" id="ARBA00049119"/>
    </source>
</evidence>
<protein>
    <submittedName>
        <fullName evidence="11">Putative MFS lactose permease</fullName>
    </submittedName>
</protein>
<comment type="subcellular location">
    <subcellularLocation>
        <location evidence="1">Membrane</location>
        <topology evidence="1">Multi-pass membrane protein</topology>
    </subcellularLocation>
</comment>
<feature type="transmembrane region" description="Helical" evidence="9">
    <location>
        <begin position="302"/>
        <end position="321"/>
    </location>
</feature>
<feature type="transmembrane region" description="Helical" evidence="9">
    <location>
        <begin position="165"/>
        <end position="188"/>
    </location>
</feature>
<dbReference type="PROSITE" id="PS50850">
    <property type="entry name" value="MFS"/>
    <property type="match status" value="1"/>
</dbReference>
<organism evidence="11 12">
    <name type="scientific">Rhizoctonia solani 123E</name>
    <dbReference type="NCBI Taxonomy" id="1423351"/>
    <lineage>
        <taxon>Eukaryota</taxon>
        <taxon>Fungi</taxon>
        <taxon>Dikarya</taxon>
        <taxon>Basidiomycota</taxon>
        <taxon>Agaricomycotina</taxon>
        <taxon>Agaricomycetes</taxon>
        <taxon>Cantharellales</taxon>
        <taxon>Ceratobasidiaceae</taxon>
        <taxon>Rhizoctonia</taxon>
    </lineage>
</organism>
<evidence type="ECO:0000256" key="4">
    <source>
        <dbReference type="ARBA" id="ARBA00022692"/>
    </source>
</evidence>
<evidence type="ECO:0000256" key="8">
    <source>
        <dbReference type="RuleBase" id="RU003346"/>
    </source>
</evidence>
<dbReference type="InterPro" id="IPR003663">
    <property type="entry name" value="Sugar/inositol_transpt"/>
</dbReference>
<evidence type="ECO:0000313" key="12">
    <source>
        <dbReference type="Proteomes" id="UP000027456"/>
    </source>
</evidence>
<dbReference type="SUPFAM" id="SSF103473">
    <property type="entry name" value="MFS general substrate transporter"/>
    <property type="match status" value="1"/>
</dbReference>
<feature type="transmembrane region" description="Helical" evidence="9">
    <location>
        <begin position="327"/>
        <end position="348"/>
    </location>
</feature>
<dbReference type="EMBL" id="AZST01001260">
    <property type="protein sequence ID" value="KEP46148.1"/>
    <property type="molecule type" value="Genomic_DNA"/>
</dbReference>
<keyword evidence="4 9" id="KW-0812">Transmembrane</keyword>
<dbReference type="PANTHER" id="PTHR48022">
    <property type="entry name" value="PLASTIDIC GLUCOSE TRANSPORTER 4"/>
    <property type="match status" value="1"/>
</dbReference>
<keyword evidence="5 9" id="KW-1133">Transmembrane helix</keyword>
<gene>
    <name evidence="11" type="ORF">V565_216140</name>
</gene>
<dbReference type="AlphaFoldDB" id="A0A074RN60"/>
<dbReference type="Pfam" id="PF00083">
    <property type="entry name" value="Sugar_tr"/>
    <property type="match status" value="1"/>
</dbReference>
<accession>A0A074RN60</accession>
<feature type="transmembrane region" description="Helical" evidence="9">
    <location>
        <begin position="262"/>
        <end position="281"/>
    </location>
</feature>
<feature type="transmembrane region" description="Helical" evidence="9">
    <location>
        <begin position="553"/>
        <end position="571"/>
    </location>
</feature>
<name>A0A074RN60_9AGAM</name>
<dbReference type="STRING" id="1423351.A0A074RN60"/>
<keyword evidence="6 9" id="KW-0472">Membrane</keyword>
<comment type="similarity">
    <text evidence="2 8">Belongs to the major facilitator superfamily. Sugar transporter (TC 2.A.1.1) family.</text>
</comment>
<evidence type="ECO:0000256" key="5">
    <source>
        <dbReference type="ARBA" id="ARBA00022989"/>
    </source>
</evidence>
<keyword evidence="3 8" id="KW-0813">Transport</keyword>
<dbReference type="GO" id="GO:0005351">
    <property type="term" value="F:carbohydrate:proton symporter activity"/>
    <property type="evidence" value="ECO:0007669"/>
    <property type="project" value="TreeGrafter"/>
</dbReference>
<reference evidence="11 12" key="1">
    <citation type="submission" date="2013-12" db="EMBL/GenBank/DDBJ databases">
        <authorList>
            <person name="Cubeta M."/>
            <person name="Pakala S."/>
            <person name="Fedorova N."/>
            <person name="Thomas E."/>
            <person name="Dean R."/>
            <person name="Jabaji S."/>
            <person name="Neate S."/>
            <person name="Toda T."/>
            <person name="Tavantzis S."/>
            <person name="Vilgalys R."/>
            <person name="Bharathan N."/>
            <person name="Pakala S."/>
            <person name="Losada L.S."/>
            <person name="Zafar N."/>
            <person name="Nierman W."/>
        </authorList>
    </citation>
    <scope>NUCLEOTIDE SEQUENCE [LARGE SCALE GENOMIC DNA]</scope>
    <source>
        <strain evidence="11 12">123E</strain>
    </source>
</reference>
<dbReference type="InterPro" id="IPR050360">
    <property type="entry name" value="MFS_Sugar_Transporters"/>
</dbReference>
<feature type="transmembrane region" description="Helical" evidence="9">
    <location>
        <begin position="239"/>
        <end position="256"/>
    </location>
</feature>
<evidence type="ECO:0000259" key="10">
    <source>
        <dbReference type="PROSITE" id="PS50850"/>
    </source>
</evidence>
<dbReference type="NCBIfam" id="TIGR00879">
    <property type="entry name" value="SP"/>
    <property type="match status" value="1"/>
</dbReference>
<comment type="catalytic activity">
    <reaction evidence="7">
        <text>myo-inositol(out) + H(+)(out) = myo-inositol(in) + H(+)(in)</text>
        <dbReference type="Rhea" id="RHEA:60364"/>
        <dbReference type="ChEBI" id="CHEBI:15378"/>
        <dbReference type="ChEBI" id="CHEBI:17268"/>
    </reaction>
</comment>
<dbReference type="GO" id="GO:0016020">
    <property type="term" value="C:membrane"/>
    <property type="evidence" value="ECO:0007669"/>
    <property type="project" value="UniProtKB-SubCell"/>
</dbReference>
<proteinExistence type="inferred from homology"/>
<evidence type="ECO:0000313" key="11">
    <source>
        <dbReference type="EMBL" id="KEP46148.1"/>
    </source>
</evidence>
<dbReference type="Gene3D" id="1.20.1250.20">
    <property type="entry name" value="MFS general substrate transporter like domains"/>
    <property type="match status" value="1"/>
</dbReference>
<feature type="transmembrane region" description="Helical" evidence="9">
    <location>
        <begin position="513"/>
        <end position="532"/>
    </location>
</feature>
<feature type="transmembrane region" description="Helical" evidence="9">
    <location>
        <begin position="456"/>
        <end position="477"/>
    </location>
</feature>
<evidence type="ECO:0000256" key="1">
    <source>
        <dbReference type="ARBA" id="ARBA00004141"/>
    </source>
</evidence>
<keyword evidence="12" id="KW-1185">Reference proteome</keyword>
<dbReference type="PANTHER" id="PTHR48022:SF79">
    <property type="entry name" value="LACTOSE PERMEASE, PUTATIVE (AFU_ORTHOLOGUE AFUA_6G01860)-RELATED"/>
    <property type="match status" value="1"/>
</dbReference>
<dbReference type="HOGENOM" id="CLU_001265_30_13_1"/>
<dbReference type="InterPro" id="IPR005829">
    <property type="entry name" value="Sugar_transporter_CS"/>
</dbReference>
<dbReference type="FunFam" id="1.20.1250.20:FF:000134">
    <property type="entry name" value="MFS sugar transporter protein"/>
    <property type="match status" value="1"/>
</dbReference>
<comment type="caution">
    <text evidence="11">The sequence shown here is derived from an EMBL/GenBank/DDBJ whole genome shotgun (WGS) entry which is preliminary data.</text>
</comment>
<dbReference type="Proteomes" id="UP000027456">
    <property type="component" value="Unassembled WGS sequence"/>
</dbReference>
<feature type="transmembrane region" description="Helical" evidence="9">
    <location>
        <begin position="484"/>
        <end position="507"/>
    </location>
</feature>
<dbReference type="InterPro" id="IPR020846">
    <property type="entry name" value="MFS_dom"/>
</dbReference>
<dbReference type="OrthoDB" id="6133115at2759"/>